<reference evidence="3" key="2">
    <citation type="submission" date="2020-03" db="EMBL/GenBank/DDBJ databases">
        <authorList>
            <person name="Fu F.-F."/>
            <person name="Chen J."/>
        </authorList>
    </citation>
    <scope>NUCLEOTIDE SEQUENCE</scope>
    <source>
        <strain evidence="3">Lc1</strain>
    </source>
</reference>
<dbReference type="Pfam" id="PF08530">
    <property type="entry name" value="PepX_C"/>
    <property type="match status" value="1"/>
</dbReference>
<dbReference type="EMBL" id="WVTB01000067">
    <property type="protein sequence ID" value="KAF3801319.1"/>
    <property type="molecule type" value="Genomic_DNA"/>
</dbReference>
<evidence type="ECO:0000313" key="4">
    <source>
        <dbReference type="Proteomes" id="UP000613401"/>
    </source>
</evidence>
<feature type="domain" description="Xaa-Pro dipeptidyl-peptidase C-terminal" evidence="2">
    <location>
        <begin position="333"/>
        <end position="592"/>
    </location>
</feature>
<proteinExistence type="predicted"/>
<dbReference type="PANTHER" id="PTHR43056:SF10">
    <property type="entry name" value="COCE_NOND FAMILY, PUTATIVE (AFU_ORTHOLOGUE AFUA_7G00600)-RELATED"/>
    <property type="match status" value="1"/>
</dbReference>
<evidence type="ECO:0000256" key="1">
    <source>
        <dbReference type="ARBA" id="ARBA00022801"/>
    </source>
</evidence>
<dbReference type="InterPro" id="IPR000383">
    <property type="entry name" value="Xaa-Pro-like_dom"/>
</dbReference>
<dbReference type="InterPro" id="IPR005674">
    <property type="entry name" value="CocE/Ser_esterase"/>
</dbReference>
<dbReference type="Gene3D" id="1.10.3020.20">
    <property type="match status" value="1"/>
</dbReference>
<dbReference type="Gene3D" id="2.60.120.260">
    <property type="entry name" value="Galactose-binding domain-like"/>
    <property type="match status" value="1"/>
</dbReference>
<gene>
    <name evidence="3" type="ORF">GCG54_00005475</name>
</gene>
<keyword evidence="1" id="KW-0378">Hydrolase</keyword>
<dbReference type="RefSeq" id="XP_045260478.1">
    <property type="nucleotide sequence ID" value="XM_045405497.1"/>
</dbReference>
<comment type="caution">
    <text evidence="3">The sequence shown here is derived from an EMBL/GenBank/DDBJ whole genome shotgun (WGS) entry which is preliminary data.</text>
</comment>
<reference evidence="3" key="1">
    <citation type="journal article" date="2020" name="Phytopathology">
        <title>Genome sequence and comparative analysis of Colletotrichum gloeosporioides isolated from Liriodendron leaves.</title>
        <authorList>
            <person name="Fu F.F."/>
            <person name="Hao Z."/>
            <person name="Wang P."/>
            <person name="Lu Y."/>
            <person name="Xue L.J."/>
            <person name="Wei G."/>
            <person name="Tian Y."/>
            <person name="Baishi H."/>
            <person name="Xu H."/>
            <person name="Shi J."/>
            <person name="Cheng T."/>
            <person name="Wang G."/>
            <person name="Yi Y."/>
            <person name="Chen J."/>
        </authorList>
    </citation>
    <scope>NUCLEOTIDE SEQUENCE</scope>
    <source>
        <strain evidence="3">Lc1</strain>
    </source>
</reference>
<dbReference type="InterPro" id="IPR013736">
    <property type="entry name" value="Xaa-Pro_dipept_C"/>
</dbReference>
<dbReference type="AlphaFoldDB" id="A0A8H4FHM8"/>
<evidence type="ECO:0000259" key="2">
    <source>
        <dbReference type="SMART" id="SM00939"/>
    </source>
</evidence>
<dbReference type="Gene3D" id="3.40.50.1820">
    <property type="entry name" value="alpha/beta hydrolase"/>
    <property type="match status" value="1"/>
</dbReference>
<evidence type="ECO:0000313" key="3">
    <source>
        <dbReference type="EMBL" id="KAF3801319.1"/>
    </source>
</evidence>
<dbReference type="SMART" id="SM00939">
    <property type="entry name" value="PepX_C"/>
    <property type="match status" value="1"/>
</dbReference>
<dbReference type="GO" id="GO:0008239">
    <property type="term" value="F:dipeptidyl-peptidase activity"/>
    <property type="evidence" value="ECO:0007669"/>
    <property type="project" value="InterPro"/>
</dbReference>
<dbReference type="InterPro" id="IPR050585">
    <property type="entry name" value="Xaa-Pro_dipeptidyl-ppase/CocE"/>
</dbReference>
<dbReference type="InterPro" id="IPR008979">
    <property type="entry name" value="Galactose-bd-like_sf"/>
</dbReference>
<protein>
    <recommendedName>
        <fullName evidence="2">Xaa-Pro dipeptidyl-peptidase C-terminal domain-containing protein</fullName>
    </recommendedName>
</protein>
<dbReference type="InterPro" id="IPR029058">
    <property type="entry name" value="AB_hydrolase_fold"/>
</dbReference>
<dbReference type="SUPFAM" id="SSF53474">
    <property type="entry name" value="alpha/beta-Hydrolases"/>
    <property type="match status" value="1"/>
</dbReference>
<dbReference type="SUPFAM" id="SSF49785">
    <property type="entry name" value="Galactose-binding domain-like"/>
    <property type="match status" value="1"/>
</dbReference>
<organism evidence="3 4">
    <name type="scientific">Colletotrichum gloeosporioides</name>
    <name type="common">Anthracnose fungus</name>
    <name type="synonym">Glomerella cingulata</name>
    <dbReference type="NCBI Taxonomy" id="474922"/>
    <lineage>
        <taxon>Eukaryota</taxon>
        <taxon>Fungi</taxon>
        <taxon>Dikarya</taxon>
        <taxon>Ascomycota</taxon>
        <taxon>Pezizomycotina</taxon>
        <taxon>Sordariomycetes</taxon>
        <taxon>Hypocreomycetidae</taxon>
        <taxon>Glomerellales</taxon>
        <taxon>Glomerellaceae</taxon>
        <taxon>Colletotrichum</taxon>
        <taxon>Colletotrichum gloeosporioides species complex</taxon>
    </lineage>
</organism>
<keyword evidence="4" id="KW-1185">Reference proteome</keyword>
<dbReference type="PANTHER" id="PTHR43056">
    <property type="entry name" value="PEPTIDASE S9 PROLYL OLIGOPEPTIDASE"/>
    <property type="match status" value="1"/>
</dbReference>
<sequence>MKKFIKHSPIMPLPIQIAHKPIGKPEIGVNNYQGFTPGRTEVLPKGWNGYNAKPLESDIRIDHDVEIKVRDGCRLYIDVYRPADATEKIPAIVGWSPYGKKYSALTMLPMTPWSCCVKKSDLSGLEKFEGLDPQRWCPKGYAIISVDSRGAGNSDGQVPIMGLQDAEDAYDVIEAIAKMDWCNSSVGMAGNSALAIAQWHVASLNPPSLKAIAPWEASGDLFREQFVRGGIFSMSNFDLITSLIIKGTSGVEDFAEMYRRSPLSNIWWEDKRANMKAINIPAYISGSDFSSIHTMGSIRGFMELGCEKKWIRWSAWQEWFDLYSVPETNEDLAKFFDRYLKGIENDWEKTPKVRWTSLKFGDREPESDILFEDFPPPNTDYKTFYLENGALSESVPASALKASYNSEDGNSLAKFTYTFDKPSRLIGIPKAVLYVSCPSHNDMNVFVNIRKLDKDGNPMMHLCFPFWAAPVKSIHDIAPKERSSTNLHLGSVGQLRASHRKIDPSRSMHPQFPFHPHDEEQKIPPGEIVELEIGIWAMGVDYEAGESVQVQIGGQFPSIAEYKAFSTERPEHERNKGEHFIHCGPEHQSRIILPFIQ</sequence>
<dbReference type="Pfam" id="PF02129">
    <property type="entry name" value="Peptidase_S15"/>
    <property type="match status" value="1"/>
</dbReference>
<name>A0A8H4FHM8_COLGL</name>
<dbReference type="GeneID" id="69012626"/>
<dbReference type="NCBIfam" id="TIGR00976">
    <property type="entry name" value="CocE_NonD"/>
    <property type="match status" value="1"/>
</dbReference>
<accession>A0A8H4FHM8</accession>
<dbReference type="Proteomes" id="UP000613401">
    <property type="component" value="Unassembled WGS sequence"/>
</dbReference>